<dbReference type="KEGG" id="sgs:AVL59_05680"/>
<dbReference type="EMBL" id="CP016279">
    <property type="protein sequence ID" value="ANP49142.1"/>
    <property type="molecule type" value="Genomic_DNA"/>
</dbReference>
<dbReference type="Proteomes" id="UP001519309">
    <property type="component" value="Unassembled WGS sequence"/>
</dbReference>
<dbReference type="OrthoDB" id="4269714at2"/>
<dbReference type="Proteomes" id="UP000092659">
    <property type="component" value="Chromosome"/>
</dbReference>
<dbReference type="AlphaFoldDB" id="A0A1B1ARJ8"/>
<evidence type="ECO:0000313" key="5">
    <source>
        <dbReference type="Proteomes" id="UP001519309"/>
    </source>
</evidence>
<sequence>MTGLWGDGGPYQAWVAFLRRWAALEPVDPATLPALPEEQWDGDTWARLGEHLGAALGTRLTAWAEHLVRALNEARDEFSYGRELAQARTGLHTIRALAAHPGLPEDLRSTLTEIVDGQITQVQGQLEQSLDDEARRGADPRLVERRRRTLRDNALTATLTAPPPGMPSTDGTTPSGAWSYDPAAPPRRRIVPG</sequence>
<feature type="region of interest" description="Disordered" evidence="1">
    <location>
        <begin position="153"/>
        <end position="193"/>
    </location>
</feature>
<gene>
    <name evidence="2" type="ORF">AVL59_05680</name>
    <name evidence="3" type="ORF">J2Z21_002257</name>
</gene>
<accession>A0A1B1ARJ8</accession>
<reference evidence="3 5" key="2">
    <citation type="submission" date="2021-03" db="EMBL/GenBank/DDBJ databases">
        <title>Genomic Encyclopedia of Type Strains, Phase IV (KMG-IV): sequencing the most valuable type-strain genomes for metagenomic binning, comparative biology and taxonomic classification.</title>
        <authorList>
            <person name="Goeker M."/>
        </authorList>
    </citation>
    <scope>NUCLEOTIDE SEQUENCE [LARGE SCALE GENOMIC DNA]</scope>
    <source>
        <strain evidence="3 5">DSM 40499</strain>
    </source>
</reference>
<protein>
    <submittedName>
        <fullName evidence="2">Uncharacterized protein</fullName>
    </submittedName>
</protein>
<evidence type="ECO:0000256" key="1">
    <source>
        <dbReference type="SAM" id="MobiDB-lite"/>
    </source>
</evidence>
<evidence type="ECO:0000313" key="3">
    <source>
        <dbReference type="EMBL" id="MBP2049326.1"/>
    </source>
</evidence>
<evidence type="ECO:0000313" key="2">
    <source>
        <dbReference type="EMBL" id="ANP49142.1"/>
    </source>
</evidence>
<organism evidence="2 4">
    <name type="scientific">Streptomyces griseochromogenes</name>
    <dbReference type="NCBI Taxonomy" id="68214"/>
    <lineage>
        <taxon>Bacteria</taxon>
        <taxon>Bacillati</taxon>
        <taxon>Actinomycetota</taxon>
        <taxon>Actinomycetes</taxon>
        <taxon>Kitasatosporales</taxon>
        <taxon>Streptomycetaceae</taxon>
        <taxon>Streptomyces</taxon>
    </lineage>
</organism>
<dbReference type="EMBL" id="JAGGLP010000004">
    <property type="protein sequence ID" value="MBP2049326.1"/>
    <property type="molecule type" value="Genomic_DNA"/>
</dbReference>
<keyword evidence="5" id="KW-1185">Reference proteome</keyword>
<reference evidence="2 4" key="1">
    <citation type="submission" date="2016-06" db="EMBL/GenBank/DDBJ databases">
        <title>Complete genome sequence of Streptomyces griseochromogenes ATCC 14511, the Blasticidin S producer.</title>
        <authorList>
            <person name="Wu L."/>
        </authorList>
    </citation>
    <scope>NUCLEOTIDE SEQUENCE [LARGE SCALE GENOMIC DNA]</scope>
    <source>
        <strain evidence="2 4">ATCC 14511</strain>
    </source>
</reference>
<name>A0A1B1ARJ8_9ACTN</name>
<dbReference type="RefSeq" id="WP_067300090.1">
    <property type="nucleotide sequence ID" value="NZ_CP016279.1"/>
</dbReference>
<proteinExistence type="predicted"/>
<evidence type="ECO:0000313" key="4">
    <source>
        <dbReference type="Proteomes" id="UP000092659"/>
    </source>
</evidence>
<dbReference type="STRING" id="68214.AVL59_05680"/>